<evidence type="ECO:0000256" key="1">
    <source>
        <dbReference type="SAM" id="MobiDB-lite"/>
    </source>
</evidence>
<dbReference type="PANTHER" id="PTHR31704">
    <property type="entry name" value="MYB/SANT-LIKE DNA-BINDING DOMAIN PROTEIN-RELATED"/>
    <property type="match status" value="1"/>
</dbReference>
<dbReference type="EMBL" id="JBFOLJ010000010">
    <property type="protein sequence ID" value="KAL2500402.1"/>
    <property type="molecule type" value="Genomic_DNA"/>
</dbReference>
<protein>
    <submittedName>
        <fullName evidence="2">Uncharacterized protein</fullName>
    </submittedName>
</protein>
<evidence type="ECO:0000313" key="3">
    <source>
        <dbReference type="Proteomes" id="UP001604277"/>
    </source>
</evidence>
<gene>
    <name evidence="2" type="ORF">Fot_34250</name>
</gene>
<proteinExistence type="predicted"/>
<sequence>MKSEYVTFNELMHRETGIGIDQVTNTIDAPAEWWDCKIKEHDKYMKFRGRDVSIFHNDYHNLFSRILATGFISRYPTRFSQASGTETGYGQEGLNDYRDSEPNETKGSDESDRPTRDDNMPRSASTDGLVHATSNRKRTSTGSSIGSRKKKSGSELISDSINQLVACQRDLDIQNMNINTQPKISSILECIDMIDRIDAIEKGTPLYFFAMDYISIDTNHELFAHLSTLELKFGMLQHKFYASQACSHPPSIGG</sequence>
<comment type="caution">
    <text evidence="2">The sequence shown here is derived from an EMBL/GenBank/DDBJ whole genome shotgun (WGS) entry which is preliminary data.</text>
</comment>
<accession>A0ABD1SI52</accession>
<name>A0ABD1SI52_9LAMI</name>
<feature type="compositionally biased region" description="Basic and acidic residues" evidence="1">
    <location>
        <begin position="95"/>
        <end position="120"/>
    </location>
</feature>
<organism evidence="2 3">
    <name type="scientific">Forsythia ovata</name>
    <dbReference type="NCBI Taxonomy" id="205694"/>
    <lineage>
        <taxon>Eukaryota</taxon>
        <taxon>Viridiplantae</taxon>
        <taxon>Streptophyta</taxon>
        <taxon>Embryophyta</taxon>
        <taxon>Tracheophyta</taxon>
        <taxon>Spermatophyta</taxon>
        <taxon>Magnoliopsida</taxon>
        <taxon>eudicotyledons</taxon>
        <taxon>Gunneridae</taxon>
        <taxon>Pentapetalae</taxon>
        <taxon>asterids</taxon>
        <taxon>lamiids</taxon>
        <taxon>Lamiales</taxon>
        <taxon>Oleaceae</taxon>
        <taxon>Forsythieae</taxon>
        <taxon>Forsythia</taxon>
    </lineage>
</organism>
<dbReference type="PANTHER" id="PTHR31704:SF37">
    <property type="entry name" value="HEAT SHOCK PROTEIN"/>
    <property type="match status" value="1"/>
</dbReference>
<keyword evidence="3" id="KW-1185">Reference proteome</keyword>
<dbReference type="AlphaFoldDB" id="A0ABD1SI52"/>
<evidence type="ECO:0000313" key="2">
    <source>
        <dbReference type="EMBL" id="KAL2500402.1"/>
    </source>
</evidence>
<reference evidence="3" key="1">
    <citation type="submission" date="2024-07" db="EMBL/GenBank/DDBJ databases">
        <title>Two chromosome-level genome assemblies of Korean endemic species Abeliophyllum distichum and Forsythia ovata (Oleaceae).</title>
        <authorList>
            <person name="Jang H."/>
        </authorList>
    </citation>
    <scope>NUCLEOTIDE SEQUENCE [LARGE SCALE GENOMIC DNA]</scope>
</reference>
<dbReference type="Proteomes" id="UP001604277">
    <property type="component" value="Unassembled WGS sequence"/>
</dbReference>
<feature type="region of interest" description="Disordered" evidence="1">
    <location>
        <begin position="81"/>
        <end position="154"/>
    </location>
</feature>